<proteinExistence type="predicted"/>
<keyword evidence="3" id="KW-1185">Reference proteome</keyword>
<comment type="caution">
    <text evidence="2">The sequence shown here is derived from an EMBL/GenBank/DDBJ whole genome shotgun (WGS) entry which is preliminary data.</text>
</comment>
<evidence type="ECO:0000259" key="1">
    <source>
        <dbReference type="Pfam" id="PF00535"/>
    </source>
</evidence>
<name>A0ABD5MI34_9EURY</name>
<dbReference type="Gene3D" id="3.90.550.10">
    <property type="entry name" value="Spore Coat Polysaccharide Biosynthesis Protein SpsA, Chain A"/>
    <property type="match status" value="1"/>
</dbReference>
<gene>
    <name evidence="2" type="ORF">OS889_14750</name>
</gene>
<sequence>MAIEMNLGYISAEHAQNFEYPITIFTPTYNRAEKLKRAYRSLREQTYNQFEWLIIDDSSTDETSSLVKQWQEEAEFPIRFHVQEATGKHQAYNIAIRESKGELFVSLDADDELFPNAVERLLELWGEIPDNRDDVVGISCLCADEEGNINGEKFPEDRMFANYFELRYKYKVTGDGIGCNRTSVLRQYPFPTPGNVRYVPESTVGSEIAKEYNQYCVNEVLGIYHSEAEEQSDQLTKRKNTDDAKSFVIWHQKRLNEHLSWFRYDPMTFFISAAGFTRHSFHTGEGPLTQVGQLGSLGARLLWALAFPVGYAAYVVDKWSGDDDM</sequence>
<reference evidence="2 3" key="1">
    <citation type="submission" date="2024-08" db="EMBL/GenBank/DDBJ databases">
        <title>Halobellus sp. MBLA0158 whole genome sequence.</title>
        <authorList>
            <person name="Hwang C.Y."/>
            <person name="Cho E.-S."/>
            <person name="Seo M.-J."/>
        </authorList>
    </citation>
    <scope>NUCLEOTIDE SEQUENCE [LARGE SCALE GENOMIC DNA]</scope>
    <source>
        <strain evidence="2 3">MBLA0158</strain>
    </source>
</reference>
<dbReference type="InterPro" id="IPR001173">
    <property type="entry name" value="Glyco_trans_2-like"/>
</dbReference>
<dbReference type="EMBL" id="JBGNYA010000001">
    <property type="protein sequence ID" value="MFA1612254.1"/>
    <property type="molecule type" value="Genomic_DNA"/>
</dbReference>
<dbReference type="CDD" id="cd00761">
    <property type="entry name" value="Glyco_tranf_GTA_type"/>
    <property type="match status" value="1"/>
</dbReference>
<dbReference type="Pfam" id="PF00535">
    <property type="entry name" value="Glycos_transf_2"/>
    <property type="match status" value="1"/>
</dbReference>
<evidence type="ECO:0000313" key="2">
    <source>
        <dbReference type="EMBL" id="MFA1612254.1"/>
    </source>
</evidence>
<dbReference type="PANTHER" id="PTHR22916">
    <property type="entry name" value="GLYCOSYLTRANSFERASE"/>
    <property type="match status" value="1"/>
</dbReference>
<protein>
    <submittedName>
        <fullName evidence="2">Glycosyltransferase family 2 protein</fullName>
    </submittedName>
</protein>
<dbReference type="SUPFAM" id="SSF53448">
    <property type="entry name" value="Nucleotide-diphospho-sugar transferases"/>
    <property type="match status" value="1"/>
</dbReference>
<evidence type="ECO:0000313" key="3">
    <source>
        <dbReference type="Proteomes" id="UP001570511"/>
    </source>
</evidence>
<organism evidence="2 3">
    <name type="scientific">Halobellus rubicundus</name>
    <dbReference type="NCBI Taxonomy" id="2996466"/>
    <lineage>
        <taxon>Archaea</taxon>
        <taxon>Methanobacteriati</taxon>
        <taxon>Methanobacteriota</taxon>
        <taxon>Stenosarchaea group</taxon>
        <taxon>Halobacteria</taxon>
        <taxon>Halobacteriales</taxon>
        <taxon>Haloferacaceae</taxon>
        <taxon>Halobellus</taxon>
    </lineage>
</organism>
<accession>A0ABD5MI34</accession>
<dbReference type="RefSeq" id="WP_372391048.1">
    <property type="nucleotide sequence ID" value="NZ_JBGNYA010000001.1"/>
</dbReference>
<dbReference type="AlphaFoldDB" id="A0ABD5MI34"/>
<dbReference type="InterPro" id="IPR029044">
    <property type="entry name" value="Nucleotide-diphossugar_trans"/>
</dbReference>
<feature type="domain" description="Glycosyltransferase 2-like" evidence="1">
    <location>
        <begin position="23"/>
        <end position="181"/>
    </location>
</feature>
<dbReference type="Proteomes" id="UP001570511">
    <property type="component" value="Unassembled WGS sequence"/>
</dbReference>